<name>A0AAP2E2B6_9BACT</name>
<proteinExistence type="predicted"/>
<feature type="chain" id="PRO_5042886287" evidence="1">
    <location>
        <begin position="23"/>
        <end position="321"/>
    </location>
</feature>
<feature type="signal peptide" evidence="1">
    <location>
        <begin position="1"/>
        <end position="22"/>
    </location>
</feature>
<evidence type="ECO:0000256" key="1">
    <source>
        <dbReference type="SAM" id="SignalP"/>
    </source>
</evidence>
<comment type="caution">
    <text evidence="2">The sequence shown here is derived from an EMBL/GenBank/DDBJ whole genome shotgun (WGS) entry which is preliminary data.</text>
</comment>
<accession>A0AAP2E2B6</accession>
<reference evidence="2 3" key="1">
    <citation type="submission" date="2021-05" db="EMBL/GenBank/DDBJ databases">
        <title>A Polyphasic approach of four new species of the genus Ohtaekwangia: Ohtaekwangia histidinii sp. nov., Ohtaekwangia cretensis sp. nov., Ohtaekwangia indiensis sp. nov., Ohtaekwangia reichenbachii sp. nov. from diverse environment.</title>
        <authorList>
            <person name="Octaviana S."/>
        </authorList>
    </citation>
    <scope>NUCLEOTIDE SEQUENCE [LARGE SCALE GENOMIC DNA]</scope>
    <source>
        <strain evidence="2 3">PWU5</strain>
    </source>
</reference>
<evidence type="ECO:0000313" key="3">
    <source>
        <dbReference type="Proteomes" id="UP001319080"/>
    </source>
</evidence>
<dbReference type="RefSeq" id="WP_254087261.1">
    <property type="nucleotide sequence ID" value="NZ_JAHESE010000038.1"/>
</dbReference>
<dbReference type="EMBL" id="JAHESE010000038">
    <property type="protein sequence ID" value="MBT1711691.1"/>
    <property type="molecule type" value="Genomic_DNA"/>
</dbReference>
<keyword evidence="3" id="KW-1185">Reference proteome</keyword>
<keyword evidence="1" id="KW-0732">Signal</keyword>
<dbReference type="Proteomes" id="UP001319080">
    <property type="component" value="Unassembled WGS sequence"/>
</dbReference>
<sequence>MKYNLSLALIAFLLLLSCSSDDSTETVVPEYHAPTFDLTGAKAVVYFGTVNATANGRTSESSPGNLFKLTAEGERSPVTWGASFAAIRPLRKGLFVTHYNNVSKNYVYHVVELDNSSSQLDGYGADLIGENDAGDLIFADGRVFRRATKTVETLKTDLQVFMVASVSGNFATVRAGVDFYVINTVTGKKYSIQNCHGPLIAALDTDQVFVDDCQPENLLTFTTGERSTPGIQPFGFSTRTAIGFATLDGKLTEYNAQGQATFEAPYPIASRVLSFTNSGEYFIIHERTGVSVIKRGNPEVRPILSGVNVTRFSVAGGIFYY</sequence>
<dbReference type="AlphaFoldDB" id="A0AAP2E2B6"/>
<gene>
    <name evidence="2" type="ORF">KK062_25845</name>
</gene>
<evidence type="ECO:0000313" key="2">
    <source>
        <dbReference type="EMBL" id="MBT1711691.1"/>
    </source>
</evidence>
<protein>
    <submittedName>
        <fullName evidence="2">Uncharacterized protein</fullName>
    </submittedName>
</protein>
<organism evidence="2 3">
    <name type="scientific">Dawidia cretensis</name>
    <dbReference type="NCBI Taxonomy" id="2782350"/>
    <lineage>
        <taxon>Bacteria</taxon>
        <taxon>Pseudomonadati</taxon>
        <taxon>Bacteroidota</taxon>
        <taxon>Cytophagia</taxon>
        <taxon>Cytophagales</taxon>
        <taxon>Chryseotaleaceae</taxon>
        <taxon>Dawidia</taxon>
    </lineage>
</organism>
<feature type="non-terminal residue" evidence="2">
    <location>
        <position position="321"/>
    </location>
</feature>
<dbReference type="PROSITE" id="PS51257">
    <property type="entry name" value="PROKAR_LIPOPROTEIN"/>
    <property type="match status" value="1"/>
</dbReference>